<evidence type="ECO:0000256" key="6">
    <source>
        <dbReference type="ARBA" id="ARBA00023134"/>
    </source>
</evidence>
<dbReference type="EMBL" id="CATOUU010001186">
    <property type="protein sequence ID" value="CAI9978735.1"/>
    <property type="molecule type" value="Genomic_DNA"/>
</dbReference>
<keyword evidence="7" id="KW-0472">Membrane</keyword>
<dbReference type="SMART" id="SM00174">
    <property type="entry name" value="RHO"/>
    <property type="match status" value="1"/>
</dbReference>
<dbReference type="PANTHER" id="PTHR24072">
    <property type="entry name" value="RHO FAMILY GTPASE"/>
    <property type="match status" value="1"/>
</dbReference>
<keyword evidence="12" id="KW-1185">Reference proteome</keyword>
<evidence type="ECO:0000256" key="3">
    <source>
        <dbReference type="ARBA" id="ARBA00022475"/>
    </source>
</evidence>
<reference evidence="10" key="1">
    <citation type="submission" date="2023-06" db="EMBL/GenBank/DDBJ databases">
        <authorList>
            <person name="Kurt Z."/>
        </authorList>
    </citation>
    <scope>NUCLEOTIDE SEQUENCE</scope>
</reference>
<evidence type="ECO:0000256" key="4">
    <source>
        <dbReference type="ARBA" id="ARBA00022481"/>
    </source>
</evidence>
<evidence type="ECO:0000256" key="7">
    <source>
        <dbReference type="ARBA" id="ARBA00023136"/>
    </source>
</evidence>
<evidence type="ECO:0000313" key="12">
    <source>
        <dbReference type="Proteomes" id="UP001642409"/>
    </source>
</evidence>
<dbReference type="InterPro" id="IPR005225">
    <property type="entry name" value="Small_GTP-bd"/>
</dbReference>
<dbReference type="NCBIfam" id="TIGR00231">
    <property type="entry name" value="small_GTP"/>
    <property type="match status" value="1"/>
</dbReference>
<dbReference type="InterPro" id="IPR027417">
    <property type="entry name" value="P-loop_NTPase"/>
</dbReference>
<evidence type="ECO:0000256" key="9">
    <source>
        <dbReference type="ARBA" id="ARBA00023289"/>
    </source>
</evidence>
<dbReference type="SMART" id="SM00175">
    <property type="entry name" value="RAB"/>
    <property type="match status" value="1"/>
</dbReference>
<evidence type="ECO:0000256" key="5">
    <source>
        <dbReference type="ARBA" id="ARBA00022741"/>
    </source>
</evidence>
<protein>
    <submittedName>
        <fullName evidence="10">Rac/Rho-like protein</fullName>
    </submittedName>
    <submittedName>
        <fullName evidence="11">Rac/Rho-like_protein</fullName>
    </submittedName>
</protein>
<dbReference type="InterPro" id="IPR003578">
    <property type="entry name" value="Small_GTPase_Rho"/>
</dbReference>
<dbReference type="FunFam" id="3.40.50.300:FF:000983">
    <property type="entry name" value="Rho family GTPase"/>
    <property type="match status" value="1"/>
</dbReference>
<dbReference type="SMART" id="SM00173">
    <property type="entry name" value="RAS"/>
    <property type="match status" value="1"/>
</dbReference>
<evidence type="ECO:0000313" key="11">
    <source>
        <dbReference type="EMBL" id="CAL5984531.1"/>
    </source>
</evidence>
<keyword evidence="3" id="KW-1003">Cell membrane</keyword>
<comment type="caution">
    <text evidence="10">The sequence shown here is derived from an EMBL/GenBank/DDBJ whole genome shotgun (WGS) entry which is preliminary data.</text>
</comment>
<sequence>MKSVILGDGAVGKTSLLIVFNTDKFPYDYIPTVFDNYNSKIILQNVPTEICIWDTAGGEDYDRLRPLSYPQTDVFILCYSISSKNSFTNIVQKWIPEIKYHMPGVPFILVGTKRDLRDTSRQQVTFEEAELVAKNHGAFSHIVCSALNYFNVKMTVNTAIQAALQYQQEFETRKQCCK</sequence>
<dbReference type="GO" id="GO:0005525">
    <property type="term" value="F:GTP binding"/>
    <property type="evidence" value="ECO:0007669"/>
    <property type="project" value="UniProtKB-KW"/>
</dbReference>
<dbReference type="PROSITE" id="PS51420">
    <property type="entry name" value="RHO"/>
    <property type="match status" value="1"/>
</dbReference>
<evidence type="ECO:0000256" key="2">
    <source>
        <dbReference type="ARBA" id="ARBA00010142"/>
    </source>
</evidence>
<name>A0AA86RIU8_9EUKA</name>
<organism evidence="10">
    <name type="scientific">Hexamita inflata</name>
    <dbReference type="NCBI Taxonomy" id="28002"/>
    <lineage>
        <taxon>Eukaryota</taxon>
        <taxon>Metamonada</taxon>
        <taxon>Diplomonadida</taxon>
        <taxon>Hexamitidae</taxon>
        <taxon>Hexamitinae</taxon>
        <taxon>Hexamita</taxon>
    </lineage>
</organism>
<accession>A0AA86RIU8</accession>
<dbReference type="Gene3D" id="3.40.50.300">
    <property type="entry name" value="P-loop containing nucleotide triphosphate hydrolases"/>
    <property type="match status" value="1"/>
</dbReference>
<dbReference type="GO" id="GO:0007264">
    <property type="term" value="P:small GTPase-mediated signal transduction"/>
    <property type="evidence" value="ECO:0007669"/>
    <property type="project" value="InterPro"/>
</dbReference>
<comment type="subcellular location">
    <subcellularLocation>
        <location evidence="1">Cell membrane</location>
        <topology evidence="1">Lipid-anchor</topology>
        <orientation evidence="1">Cytoplasmic side</orientation>
    </subcellularLocation>
</comment>
<keyword evidence="4" id="KW-0488">Methylation</keyword>
<keyword evidence="9" id="KW-0636">Prenylation</keyword>
<keyword evidence="6" id="KW-0342">GTP-binding</keyword>
<comment type="similarity">
    <text evidence="2">Belongs to the small GTPase superfamily. Rho family.</text>
</comment>
<dbReference type="SUPFAM" id="SSF52540">
    <property type="entry name" value="P-loop containing nucleoside triphosphate hydrolases"/>
    <property type="match status" value="1"/>
</dbReference>
<keyword evidence="8" id="KW-0449">Lipoprotein</keyword>
<evidence type="ECO:0000313" key="10">
    <source>
        <dbReference type="EMBL" id="CAI9978735.1"/>
    </source>
</evidence>
<dbReference type="EMBL" id="CAXDID020000017">
    <property type="protein sequence ID" value="CAL5984531.1"/>
    <property type="molecule type" value="Genomic_DNA"/>
</dbReference>
<evidence type="ECO:0000256" key="1">
    <source>
        <dbReference type="ARBA" id="ARBA00004342"/>
    </source>
</evidence>
<dbReference type="PRINTS" id="PR00449">
    <property type="entry name" value="RASTRNSFRMNG"/>
</dbReference>
<gene>
    <name evidence="10" type="ORF">HINF_LOCUS66380</name>
    <name evidence="11" type="ORF">HINF_LOCUS8146</name>
</gene>
<dbReference type="GO" id="GO:0003924">
    <property type="term" value="F:GTPase activity"/>
    <property type="evidence" value="ECO:0007669"/>
    <property type="project" value="InterPro"/>
</dbReference>
<proteinExistence type="inferred from homology"/>
<dbReference type="Pfam" id="PF00071">
    <property type="entry name" value="Ras"/>
    <property type="match status" value="1"/>
</dbReference>
<dbReference type="GO" id="GO:0005886">
    <property type="term" value="C:plasma membrane"/>
    <property type="evidence" value="ECO:0007669"/>
    <property type="project" value="UniProtKB-SubCell"/>
</dbReference>
<keyword evidence="5" id="KW-0547">Nucleotide-binding</keyword>
<dbReference type="AlphaFoldDB" id="A0AA86RIU8"/>
<dbReference type="Proteomes" id="UP001642409">
    <property type="component" value="Unassembled WGS sequence"/>
</dbReference>
<evidence type="ECO:0000256" key="8">
    <source>
        <dbReference type="ARBA" id="ARBA00023288"/>
    </source>
</evidence>
<dbReference type="InterPro" id="IPR001806">
    <property type="entry name" value="Small_GTPase"/>
</dbReference>
<dbReference type="PROSITE" id="PS51421">
    <property type="entry name" value="RAS"/>
    <property type="match status" value="1"/>
</dbReference>
<reference evidence="11 12" key="2">
    <citation type="submission" date="2024-07" db="EMBL/GenBank/DDBJ databases">
        <authorList>
            <person name="Akdeniz Z."/>
        </authorList>
    </citation>
    <scope>NUCLEOTIDE SEQUENCE [LARGE SCALE GENOMIC DNA]</scope>
</reference>
<dbReference type="PROSITE" id="PS51419">
    <property type="entry name" value="RAB"/>
    <property type="match status" value="1"/>
</dbReference>
<dbReference type="CDD" id="cd00157">
    <property type="entry name" value="Rho"/>
    <property type="match status" value="1"/>
</dbReference>